<evidence type="ECO:0000313" key="1">
    <source>
        <dbReference type="EMBL" id="GAB0201524.1"/>
    </source>
</evidence>
<protein>
    <submittedName>
        <fullName evidence="1">Zinc finger protein CKR1-like</fullName>
    </submittedName>
</protein>
<evidence type="ECO:0000313" key="2">
    <source>
        <dbReference type="Proteomes" id="UP001623348"/>
    </source>
</evidence>
<name>A0ABC9XUU8_GRUJA</name>
<keyword evidence="2" id="KW-1185">Reference proteome</keyword>
<dbReference type="Proteomes" id="UP001623348">
    <property type="component" value="Unassembled WGS sequence"/>
</dbReference>
<proteinExistence type="predicted"/>
<organism evidence="1 2">
    <name type="scientific">Grus japonensis</name>
    <name type="common">Japanese crane</name>
    <name type="synonym">Red-crowned crane</name>
    <dbReference type="NCBI Taxonomy" id="30415"/>
    <lineage>
        <taxon>Eukaryota</taxon>
        <taxon>Metazoa</taxon>
        <taxon>Chordata</taxon>
        <taxon>Craniata</taxon>
        <taxon>Vertebrata</taxon>
        <taxon>Euteleostomi</taxon>
        <taxon>Archelosauria</taxon>
        <taxon>Archosauria</taxon>
        <taxon>Dinosauria</taxon>
        <taxon>Saurischia</taxon>
        <taxon>Theropoda</taxon>
        <taxon>Coelurosauria</taxon>
        <taxon>Aves</taxon>
        <taxon>Neognathae</taxon>
        <taxon>Neoaves</taxon>
        <taxon>Gruiformes</taxon>
        <taxon>Gruidae</taxon>
        <taxon>Grus</taxon>
    </lineage>
</organism>
<dbReference type="EMBL" id="BAAFJT010000032">
    <property type="protein sequence ID" value="GAB0201524.1"/>
    <property type="molecule type" value="Genomic_DNA"/>
</dbReference>
<dbReference type="AlphaFoldDB" id="A0ABC9XUU8"/>
<sequence>MSAKAKRLMNISMDILCKGVVTEADRRRRQRRGSFIGILELQAAVDKVIKGEDGAHFSSSIPSRSCMN</sequence>
<comment type="caution">
    <text evidence="1">The sequence shown here is derived from an EMBL/GenBank/DDBJ whole genome shotgun (WGS) entry which is preliminary data.</text>
</comment>
<reference evidence="1 2" key="1">
    <citation type="submission" date="2024-06" db="EMBL/GenBank/DDBJ databases">
        <title>The draft genome of Grus japonensis, version 3.</title>
        <authorList>
            <person name="Nabeshima K."/>
            <person name="Suzuki S."/>
            <person name="Onuma M."/>
        </authorList>
    </citation>
    <scope>NUCLEOTIDE SEQUENCE [LARGE SCALE GENOMIC DNA]</scope>
    <source>
        <strain evidence="1 2">451A</strain>
    </source>
</reference>
<accession>A0ABC9XUU8</accession>
<gene>
    <name evidence="1" type="ORF">GRJ2_002618000</name>
</gene>